<evidence type="ECO:0000313" key="3">
    <source>
        <dbReference type="Proteomes" id="UP001225356"/>
    </source>
</evidence>
<dbReference type="PROSITE" id="PS50995">
    <property type="entry name" value="HTH_MARR_2"/>
    <property type="match status" value="1"/>
</dbReference>
<dbReference type="EMBL" id="JAUSQU010000001">
    <property type="protein sequence ID" value="MDP9843360.1"/>
    <property type="molecule type" value="Genomic_DNA"/>
</dbReference>
<evidence type="ECO:0000259" key="1">
    <source>
        <dbReference type="PROSITE" id="PS50995"/>
    </source>
</evidence>
<reference evidence="2 3" key="1">
    <citation type="submission" date="2023-07" db="EMBL/GenBank/DDBJ databases">
        <title>Sequencing the genomes of 1000 actinobacteria strains.</title>
        <authorList>
            <person name="Klenk H.-P."/>
        </authorList>
    </citation>
    <scope>NUCLEOTIDE SEQUENCE [LARGE SCALE GENOMIC DNA]</scope>
    <source>
        <strain evidence="2 3">DSM 46740</strain>
    </source>
</reference>
<dbReference type="InterPro" id="IPR036390">
    <property type="entry name" value="WH_DNA-bd_sf"/>
</dbReference>
<feature type="domain" description="HTH marR-type" evidence="1">
    <location>
        <begin position="8"/>
        <end position="153"/>
    </location>
</feature>
<dbReference type="Gene3D" id="1.10.10.10">
    <property type="entry name" value="Winged helix-like DNA-binding domain superfamily/Winged helix DNA-binding domain"/>
    <property type="match status" value="1"/>
</dbReference>
<dbReference type="GO" id="GO:0003677">
    <property type="term" value="F:DNA binding"/>
    <property type="evidence" value="ECO:0007669"/>
    <property type="project" value="UniProtKB-KW"/>
</dbReference>
<dbReference type="SMART" id="SM00347">
    <property type="entry name" value="HTH_MARR"/>
    <property type="match status" value="1"/>
</dbReference>
<dbReference type="Pfam" id="PF12802">
    <property type="entry name" value="MarR_2"/>
    <property type="match status" value="1"/>
</dbReference>
<dbReference type="RefSeq" id="WP_307557532.1">
    <property type="nucleotide sequence ID" value="NZ_JAUSQU010000001.1"/>
</dbReference>
<comment type="caution">
    <text evidence="2">The sequence shown here is derived from an EMBL/GenBank/DDBJ whole genome shotgun (WGS) entry which is preliminary data.</text>
</comment>
<accession>A0ABT9Q9D0</accession>
<dbReference type="PANTHER" id="PTHR33164">
    <property type="entry name" value="TRANSCRIPTIONAL REGULATOR, MARR FAMILY"/>
    <property type="match status" value="1"/>
</dbReference>
<dbReference type="Proteomes" id="UP001225356">
    <property type="component" value="Unassembled WGS sequence"/>
</dbReference>
<dbReference type="SUPFAM" id="SSF46785">
    <property type="entry name" value="Winged helix' DNA-binding domain"/>
    <property type="match status" value="1"/>
</dbReference>
<dbReference type="InterPro" id="IPR000835">
    <property type="entry name" value="HTH_MarR-typ"/>
</dbReference>
<gene>
    <name evidence="2" type="ORF">J2853_002571</name>
</gene>
<dbReference type="InterPro" id="IPR036388">
    <property type="entry name" value="WH-like_DNA-bd_sf"/>
</dbReference>
<sequence length="157" mass="17628">MKEGDDGGPALFRLVRFWSRRWAGRASEELTGELRHVQHILVVEAVATNACPARAAPVAEAHEAVTVGTVAHRLGLDHSGASRMVRDAVEAGYLVRATSERDRRRASLRLTESGQELLVRARKWQRRSFEELTASWAEHDRRRFASYLQRLADDVGA</sequence>
<proteinExistence type="predicted"/>
<keyword evidence="2" id="KW-0238">DNA-binding</keyword>
<organism evidence="2 3">
    <name type="scientific">Streptosporangium lutulentum</name>
    <dbReference type="NCBI Taxonomy" id="1461250"/>
    <lineage>
        <taxon>Bacteria</taxon>
        <taxon>Bacillati</taxon>
        <taxon>Actinomycetota</taxon>
        <taxon>Actinomycetes</taxon>
        <taxon>Streptosporangiales</taxon>
        <taxon>Streptosporangiaceae</taxon>
        <taxon>Streptosporangium</taxon>
    </lineage>
</organism>
<name>A0ABT9Q9D0_9ACTN</name>
<dbReference type="PANTHER" id="PTHR33164:SF57">
    <property type="entry name" value="MARR-FAMILY TRANSCRIPTIONAL REGULATOR"/>
    <property type="match status" value="1"/>
</dbReference>
<dbReference type="InterPro" id="IPR039422">
    <property type="entry name" value="MarR/SlyA-like"/>
</dbReference>
<keyword evidence="3" id="KW-1185">Reference proteome</keyword>
<protein>
    <submittedName>
        <fullName evidence="2">DNA-binding MarR family transcriptional regulator</fullName>
    </submittedName>
</protein>
<evidence type="ECO:0000313" key="2">
    <source>
        <dbReference type="EMBL" id="MDP9843360.1"/>
    </source>
</evidence>